<dbReference type="EC" id="3.1.1.29" evidence="1"/>
<proteinExistence type="predicted"/>
<evidence type="ECO:0000256" key="3">
    <source>
        <dbReference type="ARBA" id="ARBA00048707"/>
    </source>
</evidence>
<reference evidence="5" key="1">
    <citation type="submission" date="2025-08" db="UniProtKB">
        <authorList>
            <consortium name="Ensembl"/>
        </authorList>
    </citation>
    <scope>IDENTIFICATION</scope>
</reference>
<dbReference type="Pfam" id="PF01981">
    <property type="entry name" value="PTH2"/>
    <property type="match status" value="1"/>
</dbReference>
<dbReference type="SUPFAM" id="SSF102462">
    <property type="entry name" value="Peptidyl-tRNA hydrolase II"/>
    <property type="match status" value="1"/>
</dbReference>
<sequence>MPRGPGGGARALRMAAPSGSSARRLVQYVVLRGDLQQEPLSWPLGALVAQACHAALAVAHAHYGHADTGAYLAEGGSMRTVVLEVSGARWEPLAQGKGGGGHGTRSPWKPATGPALKPPAHRLQRKYVTRRSLFS</sequence>
<dbReference type="GO" id="GO:0004045">
    <property type="term" value="F:peptidyl-tRNA hydrolase activity"/>
    <property type="evidence" value="ECO:0007669"/>
    <property type="project" value="UniProtKB-EC"/>
</dbReference>
<name>A0A8C3SE45_CHESE</name>
<comment type="catalytic activity">
    <reaction evidence="3">
        <text>an N-acyl-L-alpha-aminoacyl-tRNA + H2O = an N-acyl-L-amino acid + a tRNA + H(+)</text>
        <dbReference type="Rhea" id="RHEA:54448"/>
        <dbReference type="Rhea" id="RHEA-COMP:10123"/>
        <dbReference type="Rhea" id="RHEA-COMP:13883"/>
        <dbReference type="ChEBI" id="CHEBI:15377"/>
        <dbReference type="ChEBI" id="CHEBI:15378"/>
        <dbReference type="ChEBI" id="CHEBI:59874"/>
        <dbReference type="ChEBI" id="CHEBI:78442"/>
        <dbReference type="ChEBI" id="CHEBI:138191"/>
        <dbReference type="EC" id="3.1.1.29"/>
    </reaction>
</comment>
<organism evidence="5 6">
    <name type="scientific">Chelydra serpentina</name>
    <name type="common">Snapping turtle</name>
    <name type="synonym">Testudo serpentina</name>
    <dbReference type="NCBI Taxonomy" id="8475"/>
    <lineage>
        <taxon>Eukaryota</taxon>
        <taxon>Metazoa</taxon>
        <taxon>Chordata</taxon>
        <taxon>Craniata</taxon>
        <taxon>Vertebrata</taxon>
        <taxon>Euteleostomi</taxon>
        <taxon>Archelosauria</taxon>
        <taxon>Testudinata</taxon>
        <taxon>Testudines</taxon>
        <taxon>Cryptodira</taxon>
        <taxon>Durocryptodira</taxon>
        <taxon>Americhelydia</taxon>
        <taxon>Chelydroidea</taxon>
        <taxon>Chelydridae</taxon>
        <taxon>Chelydra</taxon>
    </lineage>
</organism>
<dbReference type="InterPro" id="IPR002833">
    <property type="entry name" value="PTH2"/>
</dbReference>
<dbReference type="PANTHER" id="PTHR46194">
    <property type="entry name" value="PEPTIDYL-TRNA HYDROLASE PTRHD1-RELATED"/>
    <property type="match status" value="1"/>
</dbReference>
<keyword evidence="2" id="KW-0378">Hydrolase</keyword>
<dbReference type="AlphaFoldDB" id="A0A8C3SE45"/>
<reference evidence="5" key="2">
    <citation type="submission" date="2025-09" db="UniProtKB">
        <authorList>
            <consortium name="Ensembl"/>
        </authorList>
    </citation>
    <scope>IDENTIFICATION</scope>
</reference>
<evidence type="ECO:0000256" key="1">
    <source>
        <dbReference type="ARBA" id="ARBA00013260"/>
    </source>
</evidence>
<dbReference type="InterPro" id="IPR042237">
    <property type="entry name" value="PTRHD1"/>
</dbReference>
<dbReference type="Ensembl" id="ENSCSRT00000014352.1">
    <property type="protein sequence ID" value="ENSCSRP00000013781.1"/>
    <property type="gene ID" value="ENSCSRG00000010496.1"/>
</dbReference>
<evidence type="ECO:0000256" key="2">
    <source>
        <dbReference type="ARBA" id="ARBA00022801"/>
    </source>
</evidence>
<dbReference type="PANTHER" id="PTHR46194:SF1">
    <property type="entry name" value="PEPTIDYL-TRNA HYDROLASE PTRHD1-RELATED"/>
    <property type="match status" value="1"/>
</dbReference>
<evidence type="ECO:0000313" key="5">
    <source>
        <dbReference type="Ensembl" id="ENSCSRP00000013781.1"/>
    </source>
</evidence>
<keyword evidence="6" id="KW-1185">Reference proteome</keyword>
<feature type="region of interest" description="Disordered" evidence="4">
    <location>
        <begin position="92"/>
        <end position="119"/>
    </location>
</feature>
<dbReference type="Gene3D" id="3.40.1490.10">
    <property type="entry name" value="Bit1"/>
    <property type="match status" value="1"/>
</dbReference>
<evidence type="ECO:0000256" key="4">
    <source>
        <dbReference type="SAM" id="MobiDB-lite"/>
    </source>
</evidence>
<dbReference type="Proteomes" id="UP000694403">
    <property type="component" value="Unplaced"/>
</dbReference>
<evidence type="ECO:0000313" key="6">
    <source>
        <dbReference type="Proteomes" id="UP000694403"/>
    </source>
</evidence>
<protein>
    <recommendedName>
        <fullName evidence="1">peptidyl-tRNA hydrolase</fullName>
        <ecNumber evidence="1">3.1.1.29</ecNumber>
    </recommendedName>
</protein>
<dbReference type="InterPro" id="IPR023476">
    <property type="entry name" value="Pep_tRNA_hydro_II_dom_sf"/>
</dbReference>
<accession>A0A8C3SE45</accession>